<feature type="transmembrane region" description="Helical" evidence="10">
    <location>
        <begin position="424"/>
        <end position="445"/>
    </location>
</feature>
<dbReference type="InterPro" id="IPR048279">
    <property type="entry name" value="MdtK-like"/>
</dbReference>
<proteinExistence type="inferred from homology"/>
<evidence type="ECO:0000313" key="12">
    <source>
        <dbReference type="Proteomes" id="UP001174932"/>
    </source>
</evidence>
<feature type="transmembrane region" description="Helical" evidence="10">
    <location>
        <begin position="101"/>
        <end position="121"/>
    </location>
</feature>
<feature type="transmembrane region" description="Helical" evidence="10">
    <location>
        <begin position="48"/>
        <end position="71"/>
    </location>
</feature>
<keyword evidence="7 10" id="KW-1133">Transmembrane helix</keyword>
<feature type="transmembrane region" description="Helical" evidence="10">
    <location>
        <begin position="324"/>
        <end position="346"/>
    </location>
</feature>
<evidence type="ECO:0000256" key="8">
    <source>
        <dbReference type="ARBA" id="ARBA00023136"/>
    </source>
</evidence>
<name>A0ABT8YSU9_9HYPH</name>
<feature type="transmembrane region" description="Helical" evidence="10">
    <location>
        <begin position="244"/>
        <end position="268"/>
    </location>
</feature>
<comment type="subcellular location">
    <subcellularLocation>
        <location evidence="1">Cell inner membrane</location>
        <topology evidence="1">Multi-pass membrane protein</topology>
    </subcellularLocation>
</comment>
<keyword evidence="4" id="KW-0813">Transport</keyword>
<feature type="transmembrane region" description="Helical" evidence="10">
    <location>
        <begin position="366"/>
        <end position="386"/>
    </location>
</feature>
<dbReference type="Pfam" id="PF01554">
    <property type="entry name" value="MatE"/>
    <property type="match status" value="2"/>
</dbReference>
<evidence type="ECO:0000256" key="2">
    <source>
        <dbReference type="ARBA" id="ARBA00008417"/>
    </source>
</evidence>
<sequence>MSEPRSDNSNVNIYLRGNLGALFARTAAPIILIMTINGLYVVADAFFLGLYVGADALSAVTLIFPLMMMLYAMQTLVSNGMASILARQLGASDRHAAERTFASAHVLATVIVLIAMAIYFLAGPAVIERGAGGAEAVANNARIFMGITMATAPIAFWLSLQIDALRCEGKLGFMALVTVSATLLNIGFNWLFTGGFRWGVAGSAIGSVLAQLICLLVVIAYRWSNKSALRLAWSGRIEHWRQMLALGAPTSLGLLGISLLSAAMIFNLRIWQEGSYVATIAAYGIVNRILTFAYLPLMGVNIAFQTICGNNVGAGMAARANRSLVIALTTAILYCGLVELVIFALSGSLGAGFVDDPAVIAETRRILPYTVAAYLFFGIPMVLSGYFQAMGMASKAGLFGLSRIYLFSIPLSFLLPFAFGETGIWMSTPVAEVLMFVLILTMLAVNARRTGWRFGLLQPA</sequence>
<evidence type="ECO:0000256" key="10">
    <source>
        <dbReference type="SAM" id="Phobius"/>
    </source>
</evidence>
<evidence type="ECO:0000313" key="11">
    <source>
        <dbReference type="EMBL" id="MDO6966764.1"/>
    </source>
</evidence>
<dbReference type="InterPro" id="IPR002528">
    <property type="entry name" value="MATE_fam"/>
</dbReference>
<reference evidence="11" key="2">
    <citation type="submission" date="2023-07" db="EMBL/GenBank/DDBJ databases">
        <authorList>
            <person name="Shen H."/>
        </authorList>
    </citation>
    <scope>NUCLEOTIDE SEQUENCE</scope>
    <source>
        <strain evidence="11">TNR-22</strain>
    </source>
</reference>
<reference evidence="11" key="1">
    <citation type="journal article" date="2015" name="Int. J. Syst. Evol. Microbiol.">
        <title>Rhizobium alvei sp. nov., isolated from a freshwater river.</title>
        <authorList>
            <person name="Sheu S.Y."/>
            <person name="Huang H.W."/>
            <person name="Young C.C."/>
            <person name="Chen W.M."/>
        </authorList>
    </citation>
    <scope>NUCLEOTIDE SEQUENCE</scope>
    <source>
        <strain evidence="11">TNR-22</strain>
    </source>
</reference>
<feature type="transmembrane region" description="Helical" evidence="10">
    <location>
        <begin position="280"/>
        <end position="304"/>
    </location>
</feature>
<feature type="transmembrane region" description="Helical" evidence="10">
    <location>
        <begin position="398"/>
        <end position="418"/>
    </location>
</feature>
<evidence type="ECO:0000256" key="5">
    <source>
        <dbReference type="ARBA" id="ARBA00022475"/>
    </source>
</evidence>
<dbReference type="PIRSF" id="PIRSF006603">
    <property type="entry name" value="DinF"/>
    <property type="match status" value="1"/>
</dbReference>
<feature type="transmembrane region" description="Helical" evidence="10">
    <location>
        <begin position="172"/>
        <end position="192"/>
    </location>
</feature>
<dbReference type="Proteomes" id="UP001174932">
    <property type="component" value="Unassembled WGS sequence"/>
</dbReference>
<dbReference type="EMBL" id="JAUOZU010000021">
    <property type="protein sequence ID" value="MDO6966764.1"/>
    <property type="molecule type" value="Genomic_DNA"/>
</dbReference>
<dbReference type="InterPro" id="IPR045070">
    <property type="entry name" value="MATE_MepA-like"/>
</dbReference>
<dbReference type="CDD" id="cd13143">
    <property type="entry name" value="MATE_MepA_like"/>
    <property type="match status" value="1"/>
</dbReference>
<dbReference type="InterPro" id="IPR052031">
    <property type="entry name" value="Membrane_Transporter-Flippase"/>
</dbReference>
<evidence type="ECO:0000256" key="7">
    <source>
        <dbReference type="ARBA" id="ARBA00022989"/>
    </source>
</evidence>
<feature type="transmembrane region" description="Helical" evidence="10">
    <location>
        <begin position="141"/>
        <end position="160"/>
    </location>
</feature>
<dbReference type="NCBIfam" id="TIGR00797">
    <property type="entry name" value="matE"/>
    <property type="match status" value="1"/>
</dbReference>
<comment type="similarity">
    <text evidence="2">Belongs to the multi antimicrobial extrusion (MATE) (TC 2.A.66.1) family. MepA subfamily.</text>
</comment>
<keyword evidence="5" id="KW-1003">Cell membrane</keyword>
<organism evidence="11 12">
    <name type="scientific">Rhizobium alvei</name>
    <dbReference type="NCBI Taxonomy" id="1132659"/>
    <lineage>
        <taxon>Bacteria</taxon>
        <taxon>Pseudomonadati</taxon>
        <taxon>Pseudomonadota</taxon>
        <taxon>Alphaproteobacteria</taxon>
        <taxon>Hyphomicrobiales</taxon>
        <taxon>Rhizobiaceae</taxon>
        <taxon>Rhizobium/Agrobacterium group</taxon>
        <taxon>Rhizobium</taxon>
    </lineage>
</organism>
<evidence type="ECO:0000256" key="6">
    <source>
        <dbReference type="ARBA" id="ARBA00022692"/>
    </source>
</evidence>
<keyword evidence="8 10" id="KW-0472">Membrane</keyword>
<feature type="transmembrane region" description="Helical" evidence="10">
    <location>
        <begin position="198"/>
        <end position="223"/>
    </location>
</feature>
<keyword evidence="6 10" id="KW-0812">Transmembrane</keyword>
<dbReference type="PANTHER" id="PTHR43549">
    <property type="entry name" value="MULTIDRUG RESISTANCE PROTEIN YPNP-RELATED"/>
    <property type="match status" value="1"/>
</dbReference>
<protein>
    <recommendedName>
        <fullName evidence="3">Multidrug export protein MepA</fullName>
    </recommendedName>
</protein>
<evidence type="ECO:0000256" key="1">
    <source>
        <dbReference type="ARBA" id="ARBA00004429"/>
    </source>
</evidence>
<dbReference type="RefSeq" id="WP_304378694.1">
    <property type="nucleotide sequence ID" value="NZ_JAUOZU010000021.1"/>
</dbReference>
<gene>
    <name evidence="11" type="ORF">Q4481_22660</name>
</gene>
<evidence type="ECO:0000256" key="3">
    <source>
        <dbReference type="ARBA" id="ARBA00022106"/>
    </source>
</evidence>
<evidence type="ECO:0000256" key="4">
    <source>
        <dbReference type="ARBA" id="ARBA00022448"/>
    </source>
</evidence>
<keyword evidence="12" id="KW-1185">Reference proteome</keyword>
<comment type="caution">
    <text evidence="11">The sequence shown here is derived from an EMBL/GenBank/DDBJ whole genome shotgun (WGS) entry which is preliminary data.</text>
</comment>
<dbReference type="PANTHER" id="PTHR43549:SF3">
    <property type="entry name" value="MULTIDRUG RESISTANCE PROTEIN YPNP-RELATED"/>
    <property type="match status" value="1"/>
</dbReference>
<evidence type="ECO:0000256" key="9">
    <source>
        <dbReference type="ARBA" id="ARBA00023251"/>
    </source>
</evidence>
<feature type="transmembrane region" description="Helical" evidence="10">
    <location>
        <begin position="21"/>
        <end position="42"/>
    </location>
</feature>
<accession>A0ABT8YSU9</accession>
<keyword evidence="9" id="KW-0046">Antibiotic resistance</keyword>